<dbReference type="RefSeq" id="WP_257529600.1">
    <property type="nucleotide sequence ID" value="NZ_JANKAS010000002.1"/>
</dbReference>
<dbReference type="EC" id="1.1.1.100" evidence="14"/>
<name>A0AAE3KZD7_9FIRM</name>
<keyword evidence="7 14" id="KW-0560">Oxidoreductase</keyword>
<evidence type="ECO:0000256" key="12">
    <source>
        <dbReference type="PIRSR" id="PIRSR611284-1"/>
    </source>
</evidence>
<dbReference type="NCBIfam" id="NF004198">
    <property type="entry name" value="PRK05653.1-3"/>
    <property type="match status" value="1"/>
</dbReference>
<dbReference type="NCBIfam" id="NF009466">
    <property type="entry name" value="PRK12826.1-2"/>
    <property type="match status" value="1"/>
</dbReference>
<dbReference type="PRINTS" id="PR00080">
    <property type="entry name" value="SDRFAMILY"/>
</dbReference>
<evidence type="ECO:0000256" key="1">
    <source>
        <dbReference type="ARBA" id="ARBA00002607"/>
    </source>
</evidence>
<evidence type="ECO:0000256" key="8">
    <source>
        <dbReference type="ARBA" id="ARBA00023098"/>
    </source>
</evidence>
<comment type="function">
    <text evidence="1 14">Catalyzes the NADPH-dependent reduction of beta-ketoacyl-ACP substrates to beta-hydroxyacyl-ACP products, the first reductive step in the elongation cycle of fatty acid biosynthesis.</text>
</comment>
<dbReference type="Pfam" id="PF13561">
    <property type="entry name" value="adh_short_C2"/>
    <property type="match status" value="1"/>
</dbReference>
<dbReference type="Gene3D" id="3.40.50.720">
    <property type="entry name" value="NAD(P)-binding Rossmann-like Domain"/>
    <property type="match status" value="1"/>
</dbReference>
<evidence type="ECO:0000256" key="4">
    <source>
        <dbReference type="ARBA" id="ARBA00022516"/>
    </source>
</evidence>
<dbReference type="NCBIfam" id="NF004197">
    <property type="entry name" value="PRK05653.1-1"/>
    <property type="match status" value="1"/>
</dbReference>
<keyword evidence="9 14" id="KW-0275">Fatty acid biosynthesis</keyword>
<protein>
    <recommendedName>
        <fullName evidence="14">3-oxoacyl-[acyl-carrier-protein] reductase</fullName>
        <ecNumber evidence="14">1.1.1.100</ecNumber>
    </recommendedName>
</protein>
<dbReference type="GO" id="GO:0051287">
    <property type="term" value="F:NAD binding"/>
    <property type="evidence" value="ECO:0007669"/>
    <property type="project" value="UniProtKB-UniRule"/>
</dbReference>
<dbReference type="PANTHER" id="PTHR42879:SF2">
    <property type="entry name" value="3-OXOACYL-[ACYL-CARRIER-PROTEIN] REDUCTASE FABG"/>
    <property type="match status" value="1"/>
</dbReference>
<dbReference type="SMART" id="SM00822">
    <property type="entry name" value="PKS_KR"/>
    <property type="match status" value="1"/>
</dbReference>
<keyword evidence="10" id="KW-0753">Steroid metabolism</keyword>
<evidence type="ECO:0000256" key="6">
    <source>
        <dbReference type="ARBA" id="ARBA00022857"/>
    </source>
</evidence>
<evidence type="ECO:0000256" key="2">
    <source>
        <dbReference type="ARBA" id="ARBA00005194"/>
    </source>
</evidence>
<evidence type="ECO:0000256" key="9">
    <source>
        <dbReference type="ARBA" id="ARBA00023160"/>
    </source>
</evidence>
<evidence type="ECO:0000256" key="3">
    <source>
        <dbReference type="ARBA" id="ARBA00006484"/>
    </source>
</evidence>
<dbReference type="GO" id="GO:0004316">
    <property type="term" value="F:3-oxoacyl-[acyl-carrier-protein] reductase (NADPH) activity"/>
    <property type="evidence" value="ECO:0007669"/>
    <property type="project" value="UniProtKB-UniRule"/>
</dbReference>
<dbReference type="InterPro" id="IPR011284">
    <property type="entry name" value="3oxo_ACP_reduc"/>
</dbReference>
<feature type="binding site" evidence="13">
    <location>
        <position position="188"/>
    </location>
    <ligand>
        <name>NADP(+)</name>
        <dbReference type="ChEBI" id="CHEBI:58349"/>
    </ligand>
</feature>
<dbReference type="NCBIfam" id="TIGR01830">
    <property type="entry name" value="3oxo_ACP_reduc"/>
    <property type="match status" value="1"/>
</dbReference>
<keyword evidence="5 14" id="KW-0276">Fatty acid metabolism</keyword>
<dbReference type="NCBIfam" id="NF004199">
    <property type="entry name" value="PRK05653.1-4"/>
    <property type="match status" value="1"/>
</dbReference>
<dbReference type="AlphaFoldDB" id="A0AAE3KZD7"/>
<dbReference type="PROSITE" id="PS00061">
    <property type="entry name" value="ADH_SHORT"/>
    <property type="match status" value="1"/>
</dbReference>
<evidence type="ECO:0000256" key="11">
    <source>
        <dbReference type="ARBA" id="ARBA00048508"/>
    </source>
</evidence>
<evidence type="ECO:0000313" key="17">
    <source>
        <dbReference type="Proteomes" id="UP001205748"/>
    </source>
</evidence>
<comment type="caution">
    <text evidence="16">The sequence shown here is derived from an EMBL/GenBank/DDBJ whole genome shotgun (WGS) entry which is preliminary data.</text>
</comment>
<dbReference type="InterPro" id="IPR057326">
    <property type="entry name" value="KR_dom"/>
</dbReference>
<dbReference type="PANTHER" id="PTHR42879">
    <property type="entry name" value="3-OXOACYL-(ACYL-CARRIER-PROTEIN) REDUCTASE"/>
    <property type="match status" value="1"/>
</dbReference>
<dbReference type="Proteomes" id="UP001205748">
    <property type="component" value="Unassembled WGS sequence"/>
</dbReference>
<evidence type="ECO:0000256" key="14">
    <source>
        <dbReference type="RuleBase" id="RU366074"/>
    </source>
</evidence>
<keyword evidence="8 14" id="KW-0443">Lipid metabolism</keyword>
<keyword evidence="4 14" id="KW-0444">Lipid biosynthesis</keyword>
<evidence type="ECO:0000259" key="15">
    <source>
        <dbReference type="SMART" id="SM00822"/>
    </source>
</evidence>
<dbReference type="InterPro" id="IPR020904">
    <property type="entry name" value="Sc_DH/Rdtase_CS"/>
</dbReference>
<feature type="active site" description="Proton acceptor" evidence="12">
    <location>
        <position position="155"/>
    </location>
</feature>
<comment type="similarity">
    <text evidence="3 14">Belongs to the short-chain dehydrogenases/reductases (SDR) family.</text>
</comment>
<dbReference type="PRINTS" id="PR00081">
    <property type="entry name" value="GDHRDH"/>
</dbReference>
<dbReference type="EMBL" id="JANKAS010000002">
    <property type="protein sequence ID" value="MCR1898142.1"/>
    <property type="molecule type" value="Genomic_DNA"/>
</dbReference>
<dbReference type="InterPro" id="IPR050259">
    <property type="entry name" value="SDR"/>
</dbReference>
<evidence type="ECO:0000256" key="10">
    <source>
        <dbReference type="ARBA" id="ARBA00023221"/>
    </source>
</evidence>
<dbReference type="FunFam" id="3.40.50.720:FF:000037">
    <property type="entry name" value="3-oxoacyl-[acyl-carrier-protein] reductase FabG"/>
    <property type="match status" value="1"/>
</dbReference>
<accession>A0AAE3KZD7</accession>
<reference evidence="16" key="1">
    <citation type="submission" date="2022-07" db="EMBL/GenBank/DDBJ databases">
        <title>Enhanced cultured diversity of the mouse gut microbiota enables custom-made synthetic communities.</title>
        <authorList>
            <person name="Afrizal A."/>
        </authorList>
    </citation>
    <scope>NUCLEOTIDE SEQUENCE</scope>
    <source>
        <strain evidence="16">DSM 28593</strain>
    </source>
</reference>
<feature type="binding site" evidence="13">
    <location>
        <begin position="12"/>
        <end position="15"/>
    </location>
    <ligand>
        <name>NADP(+)</name>
        <dbReference type="ChEBI" id="CHEBI:58349"/>
    </ligand>
</feature>
<dbReference type="SUPFAM" id="SSF51735">
    <property type="entry name" value="NAD(P)-binding Rossmann-fold domains"/>
    <property type="match status" value="1"/>
</dbReference>
<evidence type="ECO:0000256" key="13">
    <source>
        <dbReference type="PIRSR" id="PIRSR611284-2"/>
    </source>
</evidence>
<organism evidence="16 17">
    <name type="scientific">Irregularibacter muris</name>
    <dbReference type="NCBI Taxonomy" id="1796619"/>
    <lineage>
        <taxon>Bacteria</taxon>
        <taxon>Bacillati</taxon>
        <taxon>Bacillota</taxon>
        <taxon>Clostridia</taxon>
        <taxon>Eubacteriales</taxon>
        <taxon>Eubacteriaceae</taxon>
        <taxon>Irregularibacter</taxon>
    </lineage>
</organism>
<gene>
    <name evidence="16" type="primary">fabG</name>
    <name evidence="16" type="ORF">NSA47_03960</name>
</gene>
<comment type="pathway">
    <text evidence="2 14">Lipid metabolism; fatty acid biosynthesis.</text>
</comment>
<dbReference type="NCBIfam" id="NF005559">
    <property type="entry name" value="PRK07231.1"/>
    <property type="match status" value="1"/>
</dbReference>
<dbReference type="InterPro" id="IPR036291">
    <property type="entry name" value="NAD(P)-bd_dom_sf"/>
</dbReference>
<comment type="catalytic activity">
    <reaction evidence="11 14">
        <text>a (3R)-hydroxyacyl-[ACP] + NADP(+) = a 3-oxoacyl-[ACP] + NADPH + H(+)</text>
        <dbReference type="Rhea" id="RHEA:17397"/>
        <dbReference type="Rhea" id="RHEA-COMP:9916"/>
        <dbReference type="Rhea" id="RHEA-COMP:9945"/>
        <dbReference type="ChEBI" id="CHEBI:15378"/>
        <dbReference type="ChEBI" id="CHEBI:57783"/>
        <dbReference type="ChEBI" id="CHEBI:58349"/>
        <dbReference type="ChEBI" id="CHEBI:78776"/>
        <dbReference type="ChEBI" id="CHEBI:78827"/>
        <dbReference type="EC" id="1.1.1.100"/>
    </reaction>
</comment>
<feature type="binding site" evidence="13">
    <location>
        <position position="90"/>
    </location>
    <ligand>
        <name>NADP(+)</name>
        <dbReference type="ChEBI" id="CHEBI:58349"/>
    </ligand>
</feature>
<dbReference type="InterPro" id="IPR002347">
    <property type="entry name" value="SDR_fam"/>
</dbReference>
<evidence type="ECO:0000256" key="5">
    <source>
        <dbReference type="ARBA" id="ARBA00022832"/>
    </source>
</evidence>
<keyword evidence="6 13" id="KW-0521">NADP</keyword>
<dbReference type="GO" id="GO:0006633">
    <property type="term" value="P:fatty acid biosynthetic process"/>
    <property type="evidence" value="ECO:0007669"/>
    <property type="project" value="UniProtKB-KW"/>
</dbReference>
<dbReference type="GO" id="GO:0008202">
    <property type="term" value="P:steroid metabolic process"/>
    <property type="evidence" value="ECO:0007669"/>
    <property type="project" value="UniProtKB-KW"/>
</dbReference>
<dbReference type="NCBIfam" id="NF047420">
    <property type="entry name" value="EF_P_mod_YmfI"/>
    <property type="match status" value="1"/>
</dbReference>
<feature type="domain" description="Ketoreductase" evidence="15">
    <location>
        <begin position="6"/>
        <end position="186"/>
    </location>
</feature>
<evidence type="ECO:0000256" key="7">
    <source>
        <dbReference type="ARBA" id="ARBA00023002"/>
    </source>
</evidence>
<evidence type="ECO:0000313" key="16">
    <source>
        <dbReference type="EMBL" id="MCR1898142.1"/>
    </source>
</evidence>
<sequence>MRLENKTAVISGGSRGIGRAIAIYLAKLGANVAINYNNNDKAASAVVQEIELMGRKAIAFKADVSKNEEVQLFIDKVLKEYGSIDILVNNAGITRDNLLARMKENDWDDVLNTNLKGAFLMTKAVIRAMMKKRKGKIINISSIVGSTGNAGQSNYSAAKAGLIGFTKSIAKEVAPRGIQVNAIAPGFIQTDMTEVLPENVKEQLLNNIPAKRFGDPEDIASMVGFLSADLSDYITGQVIHVDGGMYM</sequence>
<dbReference type="CDD" id="cd05333">
    <property type="entry name" value="BKR_SDR_c"/>
    <property type="match status" value="1"/>
</dbReference>
<keyword evidence="17" id="KW-1185">Reference proteome</keyword>
<feature type="binding site" evidence="13">
    <location>
        <begin position="155"/>
        <end position="159"/>
    </location>
    <ligand>
        <name>NADP(+)</name>
        <dbReference type="ChEBI" id="CHEBI:58349"/>
    </ligand>
</feature>
<comment type="subunit">
    <text evidence="14">Homotetramer.</text>
</comment>
<proteinExistence type="inferred from homology"/>